<evidence type="ECO:0000256" key="5">
    <source>
        <dbReference type="PROSITE-ProRule" id="PRU01240"/>
    </source>
</evidence>
<feature type="domain" description="Peptidase S8/S53" evidence="6">
    <location>
        <begin position="33"/>
        <end position="319"/>
    </location>
</feature>
<keyword evidence="8" id="KW-1185">Reference proteome</keyword>
<accession>A0A3B0BAQ7</accession>
<name>A0A3B0BAQ7_9BACL</name>
<gene>
    <name evidence="7" type="ORF">D7M11_30195</name>
</gene>
<dbReference type="GO" id="GO:0006508">
    <property type="term" value="P:proteolysis"/>
    <property type="evidence" value="ECO:0007669"/>
    <property type="project" value="UniProtKB-KW"/>
</dbReference>
<protein>
    <recommendedName>
        <fullName evidence="6">Peptidase S8/S53 domain-containing protein</fullName>
    </recommendedName>
</protein>
<dbReference type="AlphaFoldDB" id="A0A3B0BAQ7"/>
<dbReference type="InterPro" id="IPR036852">
    <property type="entry name" value="Peptidase_S8/S53_dom_sf"/>
</dbReference>
<dbReference type="PANTHER" id="PTHR43806:SF11">
    <property type="entry name" value="CEREVISIN-RELATED"/>
    <property type="match status" value="1"/>
</dbReference>
<keyword evidence="3 5" id="KW-0378">Hydrolase</keyword>
<comment type="caution">
    <text evidence="7">The sequence shown here is derived from an EMBL/GenBank/DDBJ whole genome shotgun (WGS) entry which is preliminary data.</text>
</comment>
<evidence type="ECO:0000256" key="4">
    <source>
        <dbReference type="ARBA" id="ARBA00022825"/>
    </source>
</evidence>
<dbReference type="EMBL" id="RBAH01000031">
    <property type="protein sequence ID" value="RKN70545.1"/>
    <property type="molecule type" value="Genomic_DNA"/>
</dbReference>
<dbReference type="GO" id="GO:0004252">
    <property type="term" value="F:serine-type endopeptidase activity"/>
    <property type="evidence" value="ECO:0007669"/>
    <property type="project" value="UniProtKB-UniRule"/>
</dbReference>
<proteinExistence type="inferred from homology"/>
<feature type="active site" description="Charge relay system" evidence="5">
    <location>
        <position position="86"/>
    </location>
</feature>
<dbReference type="Gene3D" id="3.40.50.200">
    <property type="entry name" value="Peptidase S8/S53 domain"/>
    <property type="match status" value="1"/>
</dbReference>
<feature type="active site" description="Charge relay system" evidence="5">
    <location>
        <position position="283"/>
    </location>
</feature>
<sequence>MIHVGCNSILWRGLMYHWASLRKFLDVPANVTGKGVRIAIIDGDFPAHPDISTDAVRKTYLVRASDPNPAPTLLESTEGPWPRGDHGLWAAASAAGSGFLCHGHYSGVAPEADLFLVAGGSTKQKLNVETSISNALNWVKSNWNKYNIRGVLVATYGKKDTGLLPWQVDPLRVLCEEIANEGLLVMAGTGNHSDTTSGVTQAAAPSVLSVGGVIIPVNGDPVSAEPYHGSRGYTFEEKWVPEMLAPAENIVFPYGTEEQFESHLYARSDHLPKGYARINEGTSFAGPIALGVAACLWQARPEWTTDQIKAALINTSTSNMKWSQLKAGLPSIKRAIESEIGGASFNQQLNSYRTWREWREKPLSLRLQSLMNHNEETAMPILLSFLPGELPNEAAGTVKKL</sequence>
<evidence type="ECO:0000259" key="6">
    <source>
        <dbReference type="Pfam" id="PF00082"/>
    </source>
</evidence>
<evidence type="ECO:0000313" key="8">
    <source>
        <dbReference type="Proteomes" id="UP000282311"/>
    </source>
</evidence>
<comment type="similarity">
    <text evidence="1 5">Belongs to the peptidase S8 family.</text>
</comment>
<evidence type="ECO:0000256" key="2">
    <source>
        <dbReference type="ARBA" id="ARBA00022670"/>
    </source>
</evidence>
<organism evidence="7 8">
    <name type="scientific">Paenibacillus ginsengarvi</name>
    <dbReference type="NCBI Taxonomy" id="400777"/>
    <lineage>
        <taxon>Bacteria</taxon>
        <taxon>Bacillati</taxon>
        <taxon>Bacillota</taxon>
        <taxon>Bacilli</taxon>
        <taxon>Bacillales</taxon>
        <taxon>Paenibacillaceae</taxon>
        <taxon>Paenibacillus</taxon>
    </lineage>
</organism>
<evidence type="ECO:0000256" key="3">
    <source>
        <dbReference type="ARBA" id="ARBA00022801"/>
    </source>
</evidence>
<dbReference type="Pfam" id="PF00082">
    <property type="entry name" value="Peptidase_S8"/>
    <property type="match status" value="1"/>
</dbReference>
<dbReference type="PANTHER" id="PTHR43806">
    <property type="entry name" value="PEPTIDASE S8"/>
    <property type="match status" value="1"/>
</dbReference>
<evidence type="ECO:0000256" key="1">
    <source>
        <dbReference type="ARBA" id="ARBA00011073"/>
    </source>
</evidence>
<dbReference type="PRINTS" id="PR00723">
    <property type="entry name" value="SUBTILISIN"/>
</dbReference>
<evidence type="ECO:0000313" key="7">
    <source>
        <dbReference type="EMBL" id="RKN70545.1"/>
    </source>
</evidence>
<keyword evidence="2 5" id="KW-0645">Protease</keyword>
<dbReference type="InterPro" id="IPR015500">
    <property type="entry name" value="Peptidase_S8_subtilisin-rel"/>
</dbReference>
<dbReference type="InterPro" id="IPR050131">
    <property type="entry name" value="Peptidase_S8_subtilisin-like"/>
</dbReference>
<dbReference type="Proteomes" id="UP000282311">
    <property type="component" value="Unassembled WGS sequence"/>
</dbReference>
<feature type="active site" description="Charge relay system" evidence="5">
    <location>
        <position position="42"/>
    </location>
</feature>
<dbReference type="InterPro" id="IPR000209">
    <property type="entry name" value="Peptidase_S8/S53_dom"/>
</dbReference>
<dbReference type="PROSITE" id="PS51892">
    <property type="entry name" value="SUBTILASE"/>
    <property type="match status" value="1"/>
</dbReference>
<keyword evidence="4 5" id="KW-0720">Serine protease</keyword>
<reference evidence="7 8" key="1">
    <citation type="journal article" date="2007" name="Int. J. Syst. Evol. Microbiol.">
        <title>Paenibacillus ginsengarvi sp. nov., isolated from soil from ginseng cultivation.</title>
        <authorList>
            <person name="Yoon M.H."/>
            <person name="Ten L.N."/>
            <person name="Im W.T."/>
        </authorList>
    </citation>
    <scope>NUCLEOTIDE SEQUENCE [LARGE SCALE GENOMIC DNA]</scope>
    <source>
        <strain evidence="7 8">KCTC 13059</strain>
    </source>
</reference>
<dbReference type="SUPFAM" id="SSF52743">
    <property type="entry name" value="Subtilisin-like"/>
    <property type="match status" value="1"/>
</dbReference>